<reference evidence="2" key="1">
    <citation type="submission" date="2025-02" db="EMBL/GenBank/DDBJ databases">
        <authorList>
            <consortium name="NCBI Genome Project"/>
        </authorList>
    </citation>
    <scope>NUCLEOTIDE SEQUENCE</scope>
</reference>
<gene>
    <name evidence="2" type="ORF">An13g00340</name>
</gene>
<dbReference type="GeneID" id="84592785"/>
<proteinExistence type="predicted"/>
<feature type="compositionally biased region" description="Polar residues" evidence="1">
    <location>
        <begin position="130"/>
        <end position="142"/>
    </location>
</feature>
<organism evidence="2">
    <name type="scientific">Aspergillus niger</name>
    <dbReference type="NCBI Taxonomy" id="5061"/>
    <lineage>
        <taxon>Eukaryota</taxon>
        <taxon>Fungi</taxon>
        <taxon>Dikarya</taxon>
        <taxon>Ascomycota</taxon>
        <taxon>Pezizomycotina</taxon>
        <taxon>Eurotiomycetes</taxon>
        <taxon>Eurotiomycetidae</taxon>
        <taxon>Eurotiales</taxon>
        <taxon>Aspergillaceae</taxon>
        <taxon>Aspergillus</taxon>
        <taxon>Aspergillus subgen. Circumdati</taxon>
    </lineage>
</organism>
<name>A0AAJ8E2H4_ASPNG</name>
<accession>A0AAJ8E2H4</accession>
<reference evidence="2" key="2">
    <citation type="submission" date="2025-08" db="UniProtKB">
        <authorList>
            <consortium name="RefSeq"/>
        </authorList>
    </citation>
    <scope>IDENTIFICATION</scope>
</reference>
<sequence>MGPGLAIRRQAGERTSRAGLYGLYVKGKISARQHAAHQGEAGDWVVERWSWCELRTTGVRSTVTGYLATPLEQLDWLITVGKVAIRRGKGHRGSRAVTPDARSVTCGANEESQSAGLASPSRRQLLIVSGPSQPQPLQNRRPSTPARVNNRIPAAGSGMNTHPGLVHT</sequence>
<dbReference type="RefSeq" id="XP_059604582.1">
    <property type="nucleotide sequence ID" value="XM_059743776.1"/>
</dbReference>
<evidence type="ECO:0000313" key="2">
    <source>
        <dbReference type="RefSeq" id="XP_059604582.1"/>
    </source>
</evidence>
<evidence type="ECO:0000256" key="1">
    <source>
        <dbReference type="SAM" id="MobiDB-lite"/>
    </source>
</evidence>
<dbReference type="AlphaFoldDB" id="A0AAJ8E2H4"/>
<dbReference type="KEGG" id="ang:An13g00340"/>
<dbReference type="VEuPathDB" id="FungiDB:An13g00340"/>
<feature type="region of interest" description="Disordered" evidence="1">
    <location>
        <begin position="129"/>
        <end position="168"/>
    </location>
</feature>
<protein>
    <submittedName>
        <fullName evidence="2">Uncharacterized protein</fullName>
    </submittedName>
</protein>